<comment type="caution">
    <text evidence="1">The sequence shown here is derived from an EMBL/GenBank/DDBJ whole genome shotgun (WGS) entry which is preliminary data.</text>
</comment>
<dbReference type="EMBL" id="NKXS01000581">
    <property type="protein sequence ID" value="PIN23405.1"/>
    <property type="molecule type" value="Genomic_DNA"/>
</dbReference>
<organism evidence="1 2">
    <name type="scientific">Handroanthus impetiginosus</name>
    <dbReference type="NCBI Taxonomy" id="429701"/>
    <lineage>
        <taxon>Eukaryota</taxon>
        <taxon>Viridiplantae</taxon>
        <taxon>Streptophyta</taxon>
        <taxon>Embryophyta</taxon>
        <taxon>Tracheophyta</taxon>
        <taxon>Spermatophyta</taxon>
        <taxon>Magnoliopsida</taxon>
        <taxon>eudicotyledons</taxon>
        <taxon>Gunneridae</taxon>
        <taxon>Pentapetalae</taxon>
        <taxon>asterids</taxon>
        <taxon>lamiids</taxon>
        <taxon>Lamiales</taxon>
        <taxon>Bignoniaceae</taxon>
        <taxon>Crescentiina</taxon>
        <taxon>Tabebuia alliance</taxon>
        <taxon>Handroanthus</taxon>
    </lineage>
</organism>
<gene>
    <name evidence="1" type="ORF">CDL12_03865</name>
</gene>
<dbReference type="Proteomes" id="UP000231279">
    <property type="component" value="Unassembled WGS sequence"/>
</dbReference>
<reference evidence="2" key="1">
    <citation type="journal article" date="2018" name="Gigascience">
        <title>Genome assembly of the Pink Ipe (Handroanthus impetiginosus, Bignoniaceae), a highly valued, ecologically keystone Neotropical timber forest tree.</title>
        <authorList>
            <person name="Silva-Junior O.B."/>
            <person name="Grattapaglia D."/>
            <person name="Novaes E."/>
            <person name="Collevatti R.G."/>
        </authorList>
    </citation>
    <scope>NUCLEOTIDE SEQUENCE [LARGE SCALE GENOMIC DNA]</scope>
    <source>
        <strain evidence="2">cv. UFG-1</strain>
    </source>
</reference>
<sequence length="37" mass="4240">MQRMRGQFIPRKKGCCLISFAPPFDPKRLAGSRFNNA</sequence>
<accession>A0A2G9I0W0</accession>
<protein>
    <submittedName>
        <fullName evidence="1">Uncharacterized protein</fullName>
    </submittedName>
</protein>
<evidence type="ECO:0000313" key="2">
    <source>
        <dbReference type="Proteomes" id="UP000231279"/>
    </source>
</evidence>
<proteinExistence type="predicted"/>
<keyword evidence="2" id="KW-1185">Reference proteome</keyword>
<evidence type="ECO:0000313" key="1">
    <source>
        <dbReference type="EMBL" id="PIN23405.1"/>
    </source>
</evidence>
<name>A0A2G9I0W0_9LAMI</name>
<dbReference type="AlphaFoldDB" id="A0A2G9I0W0"/>